<dbReference type="EMBL" id="JSVC01000004">
    <property type="protein sequence ID" value="KIC95833.1"/>
    <property type="molecule type" value="Genomic_DNA"/>
</dbReference>
<evidence type="ECO:0000313" key="4">
    <source>
        <dbReference type="Proteomes" id="UP000031408"/>
    </source>
</evidence>
<keyword evidence="4" id="KW-1185">Reference proteome</keyword>
<organism evidence="3 4">
    <name type="scientific">Flavihumibacter solisilvae</name>
    <dbReference type="NCBI Taxonomy" id="1349421"/>
    <lineage>
        <taxon>Bacteria</taxon>
        <taxon>Pseudomonadati</taxon>
        <taxon>Bacteroidota</taxon>
        <taxon>Chitinophagia</taxon>
        <taxon>Chitinophagales</taxon>
        <taxon>Chitinophagaceae</taxon>
        <taxon>Flavihumibacter</taxon>
    </lineage>
</organism>
<reference evidence="3 4" key="1">
    <citation type="submission" date="2014-11" db="EMBL/GenBank/DDBJ databases">
        <title>Genome sequence of Flavihumibacter solisilvae 3-3.</title>
        <authorList>
            <person name="Zhou G."/>
            <person name="Li M."/>
            <person name="Wang G."/>
        </authorList>
    </citation>
    <scope>NUCLEOTIDE SEQUENCE [LARGE SCALE GENOMIC DNA]</scope>
    <source>
        <strain evidence="3 4">3-3</strain>
    </source>
</reference>
<evidence type="ECO:0000313" key="3">
    <source>
        <dbReference type="EMBL" id="KIC95833.1"/>
    </source>
</evidence>
<dbReference type="Gene3D" id="2.60.220.30">
    <property type="match status" value="1"/>
</dbReference>
<accession>A0A0C1LKE0</accession>
<dbReference type="STRING" id="1349421.OI18_04155"/>
<gene>
    <name evidence="3" type="ORF">OI18_04155</name>
</gene>
<evidence type="ECO:0000256" key="1">
    <source>
        <dbReference type="SAM" id="SignalP"/>
    </source>
</evidence>
<dbReference type="AlphaFoldDB" id="A0A0C1LKE0"/>
<keyword evidence="1" id="KW-0732">Signal</keyword>
<dbReference type="InterPro" id="IPR000906">
    <property type="entry name" value="ZU5_dom"/>
</dbReference>
<dbReference type="PROSITE" id="PS51257">
    <property type="entry name" value="PROKAR_LIPOPROTEIN"/>
    <property type="match status" value="1"/>
</dbReference>
<protein>
    <recommendedName>
        <fullName evidence="2">ZU5 domain-containing protein</fullName>
    </recommendedName>
</protein>
<proteinExistence type="predicted"/>
<dbReference type="Pfam" id="PF00791">
    <property type="entry name" value="ZU5"/>
    <property type="match status" value="1"/>
</dbReference>
<dbReference type="PROSITE" id="PS51145">
    <property type="entry name" value="ZU5"/>
    <property type="match status" value="1"/>
</dbReference>
<feature type="domain" description="ZU5" evidence="2">
    <location>
        <begin position="48"/>
        <end position="174"/>
    </location>
</feature>
<dbReference type="OrthoDB" id="770607at2"/>
<feature type="signal peptide" evidence="1">
    <location>
        <begin position="1"/>
        <end position="29"/>
    </location>
</feature>
<feature type="chain" id="PRO_5002135691" description="ZU5 domain-containing protein" evidence="1">
    <location>
        <begin position="30"/>
        <end position="423"/>
    </location>
</feature>
<comment type="caution">
    <text evidence="3">The sequence shown here is derived from an EMBL/GenBank/DDBJ whole genome shotgun (WGS) entry which is preliminary data.</text>
</comment>
<sequence>MNIFMQRTGVLVVAFFCLLFMACSKDSQAPVHVNQDPEITPVGQPVGEIKSVTIDVNGGELQTADGAITVLVPQGAVNAPVQLQVQQVTNNCSAGLGKTFRLLPHGTQFLKPVTIKISYGAFTDSIAAIDALGIAYQSDNGVWKMIGNKTIDKVNKAVSITTSHFSDWTLITWLKIKPVSSIIGVGEKQQLQVLNYFPLNENDDLLAPLTSADNSELPLGRGVAVPDNFVKSWSLAGVGTLKGNGGLATYTAPASVNGYAEVTATATMASDNHQLLLLAHIRVLGDGMTFRINGGEWVTLEGGASKLDATQSGVSGTGDNMSLAIIWPGGEGSFGWNHETNVSATALAYSPDGGASTVAAFYENSLEEMVPSGGSVKITKWANVGEYVTGTFSASPAGKFSVATGKQTGTVTIDGYFRLKRVI</sequence>
<dbReference type="Proteomes" id="UP000031408">
    <property type="component" value="Unassembled WGS sequence"/>
</dbReference>
<dbReference type="RefSeq" id="WP_039137471.1">
    <property type="nucleotide sequence ID" value="NZ_JSVC01000004.1"/>
</dbReference>
<name>A0A0C1LKE0_9BACT</name>
<evidence type="ECO:0000259" key="2">
    <source>
        <dbReference type="PROSITE" id="PS51145"/>
    </source>
</evidence>